<name>A0A418WCA2_9PROT</name>
<gene>
    <name evidence="1" type="ORF">D3874_12100</name>
</gene>
<reference evidence="1 2" key="1">
    <citation type="submission" date="2018-09" db="EMBL/GenBank/DDBJ databases">
        <authorList>
            <person name="Zhu H."/>
        </authorList>
    </citation>
    <scope>NUCLEOTIDE SEQUENCE [LARGE SCALE GENOMIC DNA]</scope>
    <source>
        <strain evidence="1 2">K1W22B-8</strain>
    </source>
</reference>
<dbReference type="EMBL" id="QYUK01000011">
    <property type="protein sequence ID" value="RJF87673.1"/>
    <property type="molecule type" value="Genomic_DNA"/>
</dbReference>
<dbReference type="SUPFAM" id="SSF56954">
    <property type="entry name" value="Outer membrane efflux proteins (OEP)"/>
    <property type="match status" value="1"/>
</dbReference>
<dbReference type="AlphaFoldDB" id="A0A418WCA2"/>
<dbReference type="Proteomes" id="UP000284605">
    <property type="component" value="Unassembled WGS sequence"/>
</dbReference>
<accession>A0A418WCA2</accession>
<evidence type="ECO:0000313" key="2">
    <source>
        <dbReference type="Proteomes" id="UP000284605"/>
    </source>
</evidence>
<comment type="caution">
    <text evidence="1">The sequence shown here is derived from an EMBL/GenBank/DDBJ whole genome shotgun (WGS) entry which is preliminary data.</text>
</comment>
<keyword evidence="2" id="KW-1185">Reference proteome</keyword>
<dbReference type="Gene3D" id="1.20.1600.10">
    <property type="entry name" value="Outer membrane efflux proteins (OEP)"/>
    <property type="match status" value="1"/>
</dbReference>
<organism evidence="1 2">
    <name type="scientific">Oleomonas cavernae</name>
    <dbReference type="NCBI Taxonomy" id="2320859"/>
    <lineage>
        <taxon>Bacteria</taxon>
        <taxon>Pseudomonadati</taxon>
        <taxon>Pseudomonadota</taxon>
        <taxon>Alphaproteobacteria</taxon>
        <taxon>Acetobacterales</taxon>
        <taxon>Acetobacteraceae</taxon>
        <taxon>Oleomonas</taxon>
    </lineage>
</organism>
<dbReference type="GO" id="GO:0015562">
    <property type="term" value="F:efflux transmembrane transporter activity"/>
    <property type="evidence" value="ECO:0007669"/>
    <property type="project" value="InterPro"/>
</dbReference>
<evidence type="ECO:0008006" key="3">
    <source>
        <dbReference type="Google" id="ProtNLM"/>
    </source>
</evidence>
<evidence type="ECO:0000313" key="1">
    <source>
        <dbReference type="EMBL" id="RJF87673.1"/>
    </source>
</evidence>
<protein>
    <recommendedName>
        <fullName evidence="3">TolC family protein</fullName>
    </recommendedName>
</protein>
<proteinExistence type="predicted"/>
<sequence length="129" mass="14067">MRVGHALPELSGWRRDYRFVRQLPSRRACVSCRFKVGTVKMAKRLVSLVAIMAISGVVPAWAESLPEALSTAYATNPTLEAQRAALRATDEEIAKALSGWRPTVVINGAGGYASVDSRTPSTNPSRVRR</sequence>